<dbReference type="eggNOG" id="COG0262">
    <property type="taxonomic scope" value="Bacteria"/>
</dbReference>
<dbReference type="InterPro" id="IPR012259">
    <property type="entry name" value="DHFR"/>
</dbReference>
<dbReference type="GO" id="GO:0046654">
    <property type="term" value="P:tetrahydrofolate biosynthetic process"/>
    <property type="evidence" value="ECO:0007669"/>
    <property type="project" value="UniProtKB-UniPathway"/>
</dbReference>
<evidence type="ECO:0000256" key="7">
    <source>
        <dbReference type="ARBA" id="ARBA00025067"/>
    </source>
</evidence>
<dbReference type="STRING" id="1462526.BN990_02174"/>
<evidence type="ECO:0000313" key="12">
    <source>
        <dbReference type="Proteomes" id="UP000028875"/>
    </source>
</evidence>
<dbReference type="RefSeq" id="WP_021291315.1">
    <property type="nucleotide sequence ID" value="NZ_BNER01000002.1"/>
</dbReference>
<dbReference type="GO" id="GO:0046655">
    <property type="term" value="P:folic acid metabolic process"/>
    <property type="evidence" value="ECO:0007669"/>
    <property type="project" value="TreeGrafter"/>
</dbReference>
<name>A0A024QC49_9BACI</name>
<dbReference type="EC" id="1.5.1.3" evidence="3 8"/>
<comment type="similarity">
    <text evidence="2 8 9">Belongs to the dihydrofolate reductase family.</text>
</comment>
<evidence type="ECO:0000256" key="1">
    <source>
        <dbReference type="ARBA" id="ARBA00004903"/>
    </source>
</evidence>
<comment type="pathway">
    <text evidence="1 8">Cofactor biosynthesis; tetrahydrofolate biosynthesis; 5,6,7,8-tetrahydrofolate from 7,8-dihydrofolate: step 1/1.</text>
</comment>
<comment type="caution">
    <text evidence="11">The sequence shown here is derived from an EMBL/GenBank/DDBJ whole genome shotgun (WGS) entry which is preliminary data.</text>
</comment>
<feature type="domain" description="DHFR" evidence="10">
    <location>
        <begin position="1"/>
        <end position="161"/>
    </location>
</feature>
<dbReference type="InterPro" id="IPR017925">
    <property type="entry name" value="DHFR_CS"/>
</dbReference>
<evidence type="ECO:0000256" key="6">
    <source>
        <dbReference type="ARBA" id="ARBA00023002"/>
    </source>
</evidence>
<dbReference type="SUPFAM" id="SSF53597">
    <property type="entry name" value="Dihydrofolate reductase-like"/>
    <property type="match status" value="1"/>
</dbReference>
<dbReference type="GO" id="GO:0046452">
    <property type="term" value="P:dihydrofolate metabolic process"/>
    <property type="evidence" value="ECO:0007669"/>
    <property type="project" value="TreeGrafter"/>
</dbReference>
<dbReference type="OrthoDB" id="9804315at2"/>
<reference evidence="11 12" key="1">
    <citation type="submission" date="2014-03" db="EMBL/GenBank/DDBJ databases">
        <authorList>
            <person name="Urmite Genomes U."/>
        </authorList>
    </citation>
    <scope>NUCLEOTIDE SEQUENCE [LARGE SCALE GENOMIC DNA]</scope>
    <source>
        <strain evidence="11 12">Vm-5</strain>
    </source>
</reference>
<evidence type="ECO:0000313" key="11">
    <source>
        <dbReference type="EMBL" id="CDQ39857.1"/>
    </source>
</evidence>
<dbReference type="PANTHER" id="PTHR48069">
    <property type="entry name" value="DIHYDROFOLATE REDUCTASE"/>
    <property type="match status" value="1"/>
</dbReference>
<dbReference type="PIRSF" id="PIRSF000194">
    <property type="entry name" value="DHFR"/>
    <property type="match status" value="1"/>
</dbReference>
<dbReference type="FunFam" id="3.40.430.10:FF:000001">
    <property type="entry name" value="Dihydrofolate reductase"/>
    <property type="match status" value="1"/>
</dbReference>
<dbReference type="PANTHER" id="PTHR48069:SF3">
    <property type="entry name" value="DIHYDROFOLATE REDUCTASE"/>
    <property type="match status" value="1"/>
</dbReference>
<reference evidence="12" key="2">
    <citation type="submission" date="2014-05" db="EMBL/GenBank/DDBJ databases">
        <title>Draft genome sequence of Virgibacillus massiliensis Vm-5.</title>
        <authorList>
            <person name="Khelaifia S."/>
            <person name="Croce O."/>
            <person name="Lagier J.C."/>
            <person name="Raoult D."/>
        </authorList>
    </citation>
    <scope>NUCLEOTIDE SEQUENCE [LARGE SCALE GENOMIC DNA]</scope>
    <source>
        <strain evidence="12">Vm-5</strain>
    </source>
</reference>
<dbReference type="GO" id="GO:0006730">
    <property type="term" value="P:one-carbon metabolic process"/>
    <property type="evidence" value="ECO:0007669"/>
    <property type="project" value="UniProtKB-KW"/>
</dbReference>
<keyword evidence="4 8" id="KW-0554">One-carbon metabolism</keyword>
<dbReference type="Proteomes" id="UP000028875">
    <property type="component" value="Unassembled WGS sequence"/>
</dbReference>
<dbReference type="Gene3D" id="3.40.430.10">
    <property type="entry name" value="Dihydrofolate Reductase, subunit A"/>
    <property type="match status" value="1"/>
</dbReference>
<keyword evidence="12" id="KW-1185">Reference proteome</keyword>
<evidence type="ECO:0000256" key="2">
    <source>
        <dbReference type="ARBA" id="ARBA00009539"/>
    </source>
</evidence>
<organism evidence="11 12">
    <name type="scientific">Virgibacillus massiliensis</name>
    <dbReference type="NCBI Taxonomy" id="1462526"/>
    <lineage>
        <taxon>Bacteria</taxon>
        <taxon>Bacillati</taxon>
        <taxon>Bacillota</taxon>
        <taxon>Bacilli</taxon>
        <taxon>Bacillales</taxon>
        <taxon>Bacillaceae</taxon>
        <taxon>Virgibacillus</taxon>
    </lineage>
</organism>
<comment type="catalytic activity">
    <reaction evidence="8">
        <text>(6S)-5,6,7,8-tetrahydrofolate + NADP(+) = 7,8-dihydrofolate + NADPH + H(+)</text>
        <dbReference type="Rhea" id="RHEA:15009"/>
        <dbReference type="ChEBI" id="CHEBI:15378"/>
        <dbReference type="ChEBI" id="CHEBI:57451"/>
        <dbReference type="ChEBI" id="CHEBI:57453"/>
        <dbReference type="ChEBI" id="CHEBI:57783"/>
        <dbReference type="ChEBI" id="CHEBI:58349"/>
        <dbReference type="EC" id="1.5.1.3"/>
    </reaction>
</comment>
<dbReference type="AlphaFoldDB" id="A0A024QC49"/>
<evidence type="ECO:0000256" key="4">
    <source>
        <dbReference type="ARBA" id="ARBA00022563"/>
    </source>
</evidence>
<dbReference type="InterPro" id="IPR024072">
    <property type="entry name" value="DHFR-like_dom_sf"/>
</dbReference>
<dbReference type="PRINTS" id="PR00070">
    <property type="entry name" value="DHFR"/>
</dbReference>
<evidence type="ECO:0000256" key="9">
    <source>
        <dbReference type="RuleBase" id="RU004474"/>
    </source>
</evidence>
<proteinExistence type="inferred from homology"/>
<accession>A0A024QC49</accession>
<evidence type="ECO:0000256" key="8">
    <source>
        <dbReference type="PIRNR" id="PIRNR000194"/>
    </source>
</evidence>
<dbReference type="UniPathway" id="UPA00077">
    <property type="reaction ID" value="UER00158"/>
</dbReference>
<dbReference type="PROSITE" id="PS00075">
    <property type="entry name" value="DHFR_1"/>
    <property type="match status" value="1"/>
</dbReference>
<evidence type="ECO:0000256" key="5">
    <source>
        <dbReference type="ARBA" id="ARBA00022857"/>
    </source>
</evidence>
<dbReference type="GO" id="GO:0005829">
    <property type="term" value="C:cytosol"/>
    <property type="evidence" value="ECO:0007669"/>
    <property type="project" value="TreeGrafter"/>
</dbReference>
<dbReference type="InterPro" id="IPR001796">
    <property type="entry name" value="DHFR_dom"/>
</dbReference>
<evidence type="ECO:0000259" key="10">
    <source>
        <dbReference type="PROSITE" id="PS51330"/>
    </source>
</evidence>
<dbReference type="EMBL" id="CCDP010000001">
    <property type="protein sequence ID" value="CDQ39857.1"/>
    <property type="molecule type" value="Genomic_DNA"/>
</dbReference>
<sequence length="162" mass="19236">MISLLLAMDKNHVIGSNNDLPWRLPKDLRFFKEKTTGQTIIMGRKTFDSMNGPLPNRRNVILTKSELPTSDNLEVIKDIHTIYEWNEEHPDIEYFVIGGGNIFEQVIHHADRMYITWIDHRFQGDTYFPSFSTEDWILSSKVKGERNETNPYEYYFLQYDRK</sequence>
<dbReference type="PROSITE" id="PS51330">
    <property type="entry name" value="DHFR_2"/>
    <property type="match status" value="1"/>
</dbReference>
<dbReference type="CDD" id="cd00209">
    <property type="entry name" value="DHFR"/>
    <property type="match status" value="1"/>
</dbReference>
<dbReference type="GO" id="GO:0070401">
    <property type="term" value="F:NADP+ binding"/>
    <property type="evidence" value="ECO:0007669"/>
    <property type="project" value="UniProtKB-ARBA"/>
</dbReference>
<dbReference type="GO" id="GO:0004146">
    <property type="term" value="F:dihydrofolate reductase activity"/>
    <property type="evidence" value="ECO:0007669"/>
    <property type="project" value="UniProtKB-EC"/>
</dbReference>
<protein>
    <recommendedName>
        <fullName evidence="3 8">Dihydrofolate reductase</fullName>
        <ecNumber evidence="3 8">1.5.1.3</ecNumber>
    </recommendedName>
</protein>
<keyword evidence="6 8" id="KW-0560">Oxidoreductase</keyword>
<keyword evidence="5 8" id="KW-0521">NADP</keyword>
<comment type="function">
    <text evidence="7 8">Key enzyme in folate metabolism. Catalyzes an essential reaction for de novo glycine and purine synthesis, and for DNA precursor synthesis.</text>
</comment>
<gene>
    <name evidence="11" type="primary">dfrA</name>
    <name evidence="11" type="ORF">BN990_02174</name>
</gene>
<dbReference type="Pfam" id="PF00186">
    <property type="entry name" value="DHFR_1"/>
    <property type="match status" value="1"/>
</dbReference>
<evidence type="ECO:0000256" key="3">
    <source>
        <dbReference type="ARBA" id="ARBA00012856"/>
    </source>
</evidence>